<feature type="domain" description="M23ase beta-sheet core" evidence="1">
    <location>
        <begin position="187"/>
        <end position="281"/>
    </location>
</feature>
<protein>
    <submittedName>
        <fullName evidence="2">Peptidase M23</fullName>
    </submittedName>
</protein>
<accession>W0DVN1</accession>
<evidence type="ECO:0000313" key="2">
    <source>
        <dbReference type="EMBL" id="AHF01333.1"/>
    </source>
</evidence>
<dbReference type="eggNOG" id="COG0739">
    <property type="taxonomic scope" value="Bacteria"/>
</dbReference>
<evidence type="ECO:0000313" key="3">
    <source>
        <dbReference type="Proteomes" id="UP000005380"/>
    </source>
</evidence>
<dbReference type="FunFam" id="2.70.70.10:FF:000019">
    <property type="entry name" value="M23 family peptidase"/>
    <property type="match status" value="1"/>
</dbReference>
<proteinExistence type="predicted"/>
<dbReference type="RefSeq" id="WP_006460401.1">
    <property type="nucleotide sequence ID" value="NZ_CP007030.1"/>
</dbReference>
<organism evidence="2 3">
    <name type="scientific">Thiomicrospira aerophila AL3</name>
    <dbReference type="NCBI Taxonomy" id="717772"/>
    <lineage>
        <taxon>Bacteria</taxon>
        <taxon>Pseudomonadati</taxon>
        <taxon>Pseudomonadota</taxon>
        <taxon>Gammaproteobacteria</taxon>
        <taxon>Thiotrichales</taxon>
        <taxon>Piscirickettsiaceae</taxon>
        <taxon>Thiomicrospira</taxon>
    </lineage>
</organism>
<reference evidence="2 3" key="1">
    <citation type="submission" date="2013-12" db="EMBL/GenBank/DDBJ databases">
        <authorList>
            <consortium name="DOE Joint Genome Institute"/>
            <person name="Kappler U."/>
            <person name="Huntemann M."/>
            <person name="Han J."/>
            <person name="Chen A."/>
            <person name="Kyrpides N."/>
            <person name="Mavromatis K."/>
            <person name="Markowitz V."/>
            <person name="Palaniappan K."/>
            <person name="Ivanova N."/>
            <person name="Schaumberg A."/>
            <person name="Pati A."/>
            <person name="Liolios K."/>
            <person name="Nordberg H.P."/>
            <person name="Cantor M.N."/>
            <person name="Hua S.X."/>
            <person name="Woyke T."/>
        </authorList>
    </citation>
    <scope>NUCLEOTIDE SEQUENCE [LARGE SCALE GENOMIC DNA]</scope>
    <source>
        <strain evidence="3">AL2</strain>
    </source>
</reference>
<keyword evidence="3" id="KW-1185">Reference proteome</keyword>
<dbReference type="InParanoid" id="W0DVN1"/>
<dbReference type="KEGG" id="tao:THIAE_05550"/>
<dbReference type="Proteomes" id="UP000005380">
    <property type="component" value="Chromosome"/>
</dbReference>
<dbReference type="AlphaFoldDB" id="W0DVN1"/>
<dbReference type="Pfam" id="PF01551">
    <property type="entry name" value="Peptidase_M23"/>
    <property type="match status" value="1"/>
</dbReference>
<dbReference type="PANTHER" id="PTHR21666:SF285">
    <property type="entry name" value="M23 FAMILY METALLOPEPTIDASE"/>
    <property type="match status" value="1"/>
</dbReference>
<dbReference type="HOGENOM" id="CLU_029425_5_5_6"/>
<dbReference type="EMBL" id="CP007030">
    <property type="protein sequence ID" value="AHF01333.1"/>
    <property type="molecule type" value="Genomic_DNA"/>
</dbReference>
<dbReference type="STRING" id="717772.THIAE_05550"/>
<sequence>MIAFRKKITLALCGALIVGTGLISIASSQKVYAAATTAASEQLSVEGRLIQGGWALIHVPPMSQLEWGQRKWQADAQGRALIGFSRDQALPVSVRITPPDHPRFDIQIDLTKKDYLIQRIDGLPQRFVTPDPEAQARIRRDAALAKAARDLMLDRTDFMVPFIWPAEGTITGVWGSQRILNGEPRRPHFGVDIANATGTPILAPAAGEVTLVSDMELSGGTVFVDHGYGLRSDFLHLEEIFVQVGDQVEQGQVIATMGATGRATGPHLHWGMSWMDIRVDPEEAFDLPRRLQRGDQIINNRVEFNDSAQ</sequence>
<dbReference type="OrthoDB" id="9815245at2"/>
<dbReference type="InterPro" id="IPR011055">
    <property type="entry name" value="Dup_hybrid_motif"/>
</dbReference>
<dbReference type="GO" id="GO:0004222">
    <property type="term" value="F:metalloendopeptidase activity"/>
    <property type="evidence" value="ECO:0007669"/>
    <property type="project" value="TreeGrafter"/>
</dbReference>
<name>W0DVN1_9GAMM</name>
<dbReference type="SUPFAM" id="SSF51261">
    <property type="entry name" value="Duplicated hybrid motif"/>
    <property type="match status" value="1"/>
</dbReference>
<dbReference type="PANTHER" id="PTHR21666">
    <property type="entry name" value="PEPTIDASE-RELATED"/>
    <property type="match status" value="1"/>
</dbReference>
<dbReference type="Gene3D" id="2.70.70.10">
    <property type="entry name" value="Glucose Permease (Domain IIA)"/>
    <property type="match status" value="1"/>
</dbReference>
<dbReference type="CDD" id="cd12797">
    <property type="entry name" value="M23_peptidase"/>
    <property type="match status" value="1"/>
</dbReference>
<gene>
    <name evidence="2" type="ORF">THIAE_05550</name>
</gene>
<dbReference type="InterPro" id="IPR050570">
    <property type="entry name" value="Cell_wall_metabolism_enzyme"/>
</dbReference>
<dbReference type="InterPro" id="IPR016047">
    <property type="entry name" value="M23ase_b-sheet_dom"/>
</dbReference>
<evidence type="ECO:0000259" key="1">
    <source>
        <dbReference type="Pfam" id="PF01551"/>
    </source>
</evidence>